<dbReference type="Proteomes" id="UP001526337">
    <property type="component" value="Unassembled WGS sequence"/>
</dbReference>
<feature type="compositionally biased region" description="Gly residues" evidence="1">
    <location>
        <begin position="504"/>
        <end position="533"/>
    </location>
</feature>
<name>A0ABT3K4U8_9PROT</name>
<evidence type="ECO:0000256" key="1">
    <source>
        <dbReference type="SAM" id="MobiDB-lite"/>
    </source>
</evidence>
<feature type="region of interest" description="Disordered" evidence="1">
    <location>
        <begin position="492"/>
        <end position="549"/>
    </location>
</feature>
<feature type="domain" description="Glycine-rich" evidence="2">
    <location>
        <begin position="358"/>
        <end position="556"/>
    </location>
</feature>
<proteinExistence type="predicted"/>
<dbReference type="RefSeq" id="WP_265176065.1">
    <property type="nucleotide sequence ID" value="NZ_JANGSQ010000099.1"/>
</dbReference>
<evidence type="ECO:0000313" key="3">
    <source>
        <dbReference type="EMBL" id="MCW4590435.1"/>
    </source>
</evidence>
<dbReference type="InterPro" id="IPR049304">
    <property type="entry name" value="Gly_rich_dom"/>
</dbReference>
<keyword evidence="4" id="KW-1185">Reference proteome</keyword>
<protein>
    <recommendedName>
        <fullName evidence="2">Glycine-rich domain-containing protein</fullName>
    </recommendedName>
</protein>
<organism evidence="3 4">
    <name type="scientific">Gluconacetobacter entanii</name>
    <dbReference type="NCBI Taxonomy" id="108528"/>
    <lineage>
        <taxon>Bacteria</taxon>
        <taxon>Pseudomonadati</taxon>
        <taxon>Pseudomonadota</taxon>
        <taxon>Alphaproteobacteria</taxon>
        <taxon>Acetobacterales</taxon>
        <taxon>Acetobacteraceae</taxon>
        <taxon>Gluconacetobacter</taxon>
    </lineage>
</organism>
<reference evidence="3 4" key="1">
    <citation type="submission" date="2022-07" db="EMBL/GenBank/DDBJ databases">
        <title>Genome stability of Gluconacetobacter entanii AV429.</title>
        <authorList>
            <person name="Trcek J."/>
            <person name="Cepec E."/>
        </authorList>
    </citation>
    <scope>NUCLEOTIDE SEQUENCE [LARGE SCALE GENOMIC DNA]</scope>
    <source>
        <strain evidence="3 4">AV429_2022</strain>
    </source>
</reference>
<sequence>MKQSSFPAKFALPFAGSAGASYIRTIPQASQIGVSAGAASLTDGFPPVTFDPVSAGGTPPSGADMNGILNWVTSVLQAYQSGYFGAWDGTFATSIGGYPMNAIVSGSTAGVYYVSTTDDNMTTPGASGAAWQSLFTGLQASLGFTPVQQGGGVYQAATKVFVGKDSTYSGLRYSYLDPNNSNALTEGGYLVSSYGTILSGSTQVGDLTINSDGRLAFQSVKMADVYTVSANLSDVTAVSNSLAAEVTAREADTATRVSGTLSMATGDSQGQGLHWSGSLGAPMFAYGASAGSTTVVQIALNSQLSGYVNGGTTSGGNYKGEELYLASNGHPTFAYDGGSHQLALPGDIATPMPFASSGTYTVVQGVSRIFFEAVGAGGAGGMSSGNETTESIYAAGGGAGAYARGFLAVSAGDVVTVSIGSGGSSPTHTTGSPTYGGSTTISINGTVVLTCTGGESGVWNDVTDAAGGSPGNVTSSGACTVQLQANGGFGGDGQSGTNLAKGNGAAGPWGGGGRAGNGGGTSGNAPGAGGGGAYNDTSTSNNYYGGSGGPGYAILTTAP</sequence>
<dbReference type="EMBL" id="JANGSQ010000099">
    <property type="protein sequence ID" value="MCW4590435.1"/>
    <property type="molecule type" value="Genomic_DNA"/>
</dbReference>
<evidence type="ECO:0000313" key="4">
    <source>
        <dbReference type="Proteomes" id="UP001526337"/>
    </source>
</evidence>
<comment type="caution">
    <text evidence="3">The sequence shown here is derived from an EMBL/GenBank/DDBJ whole genome shotgun (WGS) entry which is preliminary data.</text>
</comment>
<evidence type="ECO:0000259" key="2">
    <source>
        <dbReference type="Pfam" id="PF21722"/>
    </source>
</evidence>
<dbReference type="Pfam" id="PF21722">
    <property type="entry name" value="Gly_rich_2"/>
    <property type="match status" value="1"/>
</dbReference>
<accession>A0ABT3K4U8</accession>
<gene>
    <name evidence="3" type="ORF">NO263_07570</name>
</gene>